<gene>
    <name evidence="1" type="ORF">MRATA1EN22A_LOCUS22097</name>
</gene>
<name>A0ACB1MJ26_RANTA</name>
<dbReference type="Proteomes" id="UP001162501">
    <property type="component" value="Chromosome 34"/>
</dbReference>
<organism evidence="1 2">
    <name type="scientific">Rangifer tarandus platyrhynchus</name>
    <name type="common">Svalbard reindeer</name>
    <dbReference type="NCBI Taxonomy" id="3082113"/>
    <lineage>
        <taxon>Eukaryota</taxon>
        <taxon>Metazoa</taxon>
        <taxon>Chordata</taxon>
        <taxon>Craniata</taxon>
        <taxon>Vertebrata</taxon>
        <taxon>Euteleostomi</taxon>
        <taxon>Mammalia</taxon>
        <taxon>Eutheria</taxon>
        <taxon>Laurasiatheria</taxon>
        <taxon>Artiodactyla</taxon>
        <taxon>Ruminantia</taxon>
        <taxon>Pecora</taxon>
        <taxon>Cervidae</taxon>
        <taxon>Odocoileinae</taxon>
        <taxon>Rangifer</taxon>
    </lineage>
</organism>
<protein>
    <submittedName>
        <fullName evidence="1">Uncharacterized protein</fullName>
    </submittedName>
</protein>
<reference evidence="1" key="1">
    <citation type="submission" date="2025-03" db="EMBL/GenBank/DDBJ databases">
        <authorList>
            <consortium name="ELIXIR-Norway"/>
            <consortium name="Elixir Norway"/>
        </authorList>
    </citation>
    <scope>NUCLEOTIDE SEQUENCE</scope>
</reference>
<feature type="non-terminal residue" evidence="1">
    <location>
        <position position="1"/>
    </location>
</feature>
<accession>A0ACB1MJ26</accession>
<sequence length="66" mass="7023">GSFLVQRWNIASPALTGGATRETTQSVQFSRSGKSDSLPPHESQHARPPCPSPTPGVYSNLCPSSR</sequence>
<proteinExistence type="predicted"/>
<evidence type="ECO:0000313" key="2">
    <source>
        <dbReference type="Proteomes" id="UP001162501"/>
    </source>
</evidence>
<evidence type="ECO:0000313" key="1">
    <source>
        <dbReference type="EMBL" id="CAN0498588.1"/>
    </source>
</evidence>
<feature type="non-terminal residue" evidence="1">
    <location>
        <position position="66"/>
    </location>
</feature>
<dbReference type="EMBL" id="OZ243562">
    <property type="protein sequence ID" value="CAN0498588.1"/>
    <property type="molecule type" value="Genomic_DNA"/>
</dbReference>